<feature type="domain" description="C2HC/C3H-type" evidence="7">
    <location>
        <begin position="385"/>
        <end position="414"/>
    </location>
</feature>
<evidence type="ECO:0000256" key="4">
    <source>
        <dbReference type="ARBA" id="ARBA00022833"/>
    </source>
</evidence>
<feature type="domain" description="C2HC/C3H-type" evidence="7">
    <location>
        <begin position="176"/>
        <end position="205"/>
    </location>
</feature>
<feature type="domain" description="C2HC/C3H-type" evidence="7">
    <location>
        <begin position="104"/>
        <end position="133"/>
    </location>
</feature>
<evidence type="ECO:0000256" key="5">
    <source>
        <dbReference type="PROSITE-ProRule" id="PRU01371"/>
    </source>
</evidence>
<feature type="domain" description="C2HC/C3H-type" evidence="7">
    <location>
        <begin position="273"/>
        <end position="302"/>
    </location>
</feature>
<keyword evidence="3 5" id="KW-0863">Zinc-finger</keyword>
<name>A0A819K671_9BILA</name>
<dbReference type="GO" id="GO:0008270">
    <property type="term" value="F:zinc ion binding"/>
    <property type="evidence" value="ECO:0007669"/>
    <property type="project" value="UniProtKB-KW"/>
</dbReference>
<dbReference type="Proteomes" id="UP000663866">
    <property type="component" value="Unassembled WGS sequence"/>
</dbReference>
<evidence type="ECO:0000313" key="11">
    <source>
        <dbReference type="EMBL" id="CAF4058451.1"/>
    </source>
</evidence>
<dbReference type="EMBL" id="CAJOBF010002831">
    <property type="protein sequence ID" value="CAF4058451.1"/>
    <property type="molecule type" value="Genomic_DNA"/>
</dbReference>
<evidence type="ECO:0000256" key="1">
    <source>
        <dbReference type="ARBA" id="ARBA00022723"/>
    </source>
</evidence>
<evidence type="ECO:0000256" key="3">
    <source>
        <dbReference type="ARBA" id="ARBA00022771"/>
    </source>
</evidence>
<evidence type="ECO:0000313" key="10">
    <source>
        <dbReference type="EMBL" id="CAF3997441.1"/>
    </source>
</evidence>
<gene>
    <name evidence="8" type="ORF">BYL167_LOCUS9971</name>
    <name evidence="9" type="ORF">OVN521_LOCUS11834</name>
    <name evidence="10" type="ORF">SMN809_LOCUS11743</name>
    <name evidence="11" type="ORF">UXM345_LOCUS19679</name>
</gene>
<sequence length="461" mass="49131">MYARSNVRPGARPTATTSNSYGSSNNGSSGYAGSSSGSMARTQPATRRPTNQYENESPTPRNAPKQQKPSGGGGGGGGGLGYGEYDYLYKNAAGGSGQPPAMPKFVLCYICGRKYGTQSIEIHEPQCLEKWHFENAKLPPALRRPAPRKPDVHIGSGASYTLDEINDAAYEASKSQLVPCNNCGRKFAADRISVHQRSCKPGNAAKSIGAPAGPSSGGGRMAERPTQQKQKAPSNEYEDVPVSSSKRGGGGGAGGGGGSNTAFPSSSSSGVTGLYPCSICNRNFASDRIQQHEEACKKASKQRRVFDSTKQRLQGTEAATYFRKTKGGKAPAQSIKPVQVQKANWRQKHEDFIRAIRYAKQATNYEKAGGRLADLPPPPASVNPDYVQCPHCGRNFAPMVAERHIPKCVNILAKPKPPPSLNRTGPQQRMGPGTNRPPPSNYNITSGGYPPSNRSTRGGRF</sequence>
<keyword evidence="2" id="KW-0677">Repeat</keyword>
<protein>
    <recommendedName>
        <fullName evidence="7">C2HC/C3H-type domain-containing protein</fullName>
    </recommendedName>
</protein>
<dbReference type="AlphaFoldDB" id="A0A819K671"/>
<reference evidence="9" key="1">
    <citation type="submission" date="2021-02" db="EMBL/GenBank/DDBJ databases">
        <authorList>
            <person name="Nowell W R."/>
        </authorList>
    </citation>
    <scope>NUCLEOTIDE SEQUENCE</scope>
</reference>
<evidence type="ECO:0000259" key="7">
    <source>
        <dbReference type="PROSITE" id="PS52027"/>
    </source>
</evidence>
<evidence type="ECO:0000313" key="8">
    <source>
        <dbReference type="EMBL" id="CAF3930320.1"/>
    </source>
</evidence>
<keyword evidence="4" id="KW-0862">Zinc</keyword>
<feature type="compositionally biased region" description="Low complexity" evidence="6">
    <location>
        <begin position="14"/>
        <end position="38"/>
    </location>
</feature>
<dbReference type="PANTHER" id="PTHR13555:SF5">
    <property type="entry name" value="ZINC-FINGER OF A C2HC-TYPE"/>
    <property type="match status" value="1"/>
</dbReference>
<evidence type="ECO:0000256" key="6">
    <source>
        <dbReference type="SAM" id="MobiDB-lite"/>
    </source>
</evidence>
<feature type="compositionally biased region" description="Polar residues" evidence="6">
    <location>
        <begin position="260"/>
        <end position="270"/>
    </location>
</feature>
<proteinExistence type="predicted"/>
<dbReference type="Pfam" id="PF13913">
    <property type="entry name" value="zf-C2HC_2"/>
    <property type="match status" value="4"/>
</dbReference>
<evidence type="ECO:0000256" key="2">
    <source>
        <dbReference type="ARBA" id="ARBA00022737"/>
    </source>
</evidence>
<dbReference type="InterPro" id="IPR049899">
    <property type="entry name" value="Znf_C2HC_C3H"/>
</dbReference>
<feature type="region of interest" description="Disordered" evidence="6">
    <location>
        <begin position="199"/>
        <end position="270"/>
    </location>
</feature>
<dbReference type="EMBL" id="CAJOBG010001607">
    <property type="protein sequence ID" value="CAF3943800.1"/>
    <property type="molecule type" value="Genomic_DNA"/>
</dbReference>
<accession>A0A819K671</accession>
<dbReference type="Proteomes" id="UP000676336">
    <property type="component" value="Unassembled WGS sequence"/>
</dbReference>
<dbReference type="EMBL" id="CAJOBH010002937">
    <property type="protein sequence ID" value="CAF3930320.1"/>
    <property type="molecule type" value="Genomic_DNA"/>
</dbReference>
<keyword evidence="1" id="KW-0479">Metal-binding</keyword>
<organism evidence="9 12">
    <name type="scientific">Rotaria magnacalcarata</name>
    <dbReference type="NCBI Taxonomy" id="392030"/>
    <lineage>
        <taxon>Eukaryota</taxon>
        <taxon>Metazoa</taxon>
        <taxon>Spiralia</taxon>
        <taxon>Gnathifera</taxon>
        <taxon>Rotifera</taxon>
        <taxon>Eurotatoria</taxon>
        <taxon>Bdelloidea</taxon>
        <taxon>Philodinida</taxon>
        <taxon>Philodinidae</taxon>
        <taxon>Rotaria</taxon>
    </lineage>
</organism>
<keyword evidence="12" id="KW-1185">Reference proteome</keyword>
<comment type="caution">
    <text evidence="9">The sequence shown here is derived from an EMBL/GenBank/DDBJ whole genome shotgun (WGS) entry which is preliminary data.</text>
</comment>
<evidence type="ECO:0000313" key="12">
    <source>
        <dbReference type="Proteomes" id="UP000663866"/>
    </source>
</evidence>
<dbReference type="InterPro" id="IPR026319">
    <property type="entry name" value="ZC2HC1A/B-like"/>
</dbReference>
<feature type="region of interest" description="Disordered" evidence="6">
    <location>
        <begin position="412"/>
        <end position="461"/>
    </location>
</feature>
<evidence type="ECO:0000313" key="9">
    <source>
        <dbReference type="EMBL" id="CAF3943800.1"/>
    </source>
</evidence>
<feature type="compositionally biased region" description="Polar residues" evidence="6">
    <location>
        <begin position="441"/>
        <end position="461"/>
    </location>
</feature>
<dbReference type="Gene3D" id="3.30.160.60">
    <property type="entry name" value="Classic Zinc Finger"/>
    <property type="match status" value="4"/>
</dbReference>
<dbReference type="EMBL" id="CAJOBI010004300">
    <property type="protein sequence ID" value="CAF3997441.1"/>
    <property type="molecule type" value="Genomic_DNA"/>
</dbReference>
<dbReference type="PANTHER" id="PTHR13555">
    <property type="entry name" value="C2H2 ZINC FINGER CGI-62-RELATED"/>
    <property type="match status" value="1"/>
</dbReference>
<feature type="compositionally biased region" description="Polar residues" evidence="6">
    <location>
        <begin position="39"/>
        <end position="69"/>
    </location>
</feature>
<dbReference type="Proteomes" id="UP000681967">
    <property type="component" value="Unassembled WGS sequence"/>
</dbReference>
<feature type="compositionally biased region" description="Gly residues" evidence="6">
    <location>
        <begin position="247"/>
        <end position="259"/>
    </location>
</feature>
<dbReference type="PROSITE" id="PS52027">
    <property type="entry name" value="ZF_C2HC_C3H"/>
    <property type="match status" value="4"/>
</dbReference>
<feature type="region of interest" description="Disordered" evidence="6">
    <location>
        <begin position="1"/>
        <end position="77"/>
    </location>
</feature>
<dbReference type="Proteomes" id="UP000663842">
    <property type="component" value="Unassembled WGS sequence"/>
</dbReference>